<protein>
    <recommendedName>
        <fullName evidence="5">Lipoprotein</fullName>
    </recommendedName>
</protein>
<evidence type="ECO:0000256" key="1">
    <source>
        <dbReference type="SAM" id="MobiDB-lite"/>
    </source>
</evidence>
<feature type="region of interest" description="Disordered" evidence="1">
    <location>
        <begin position="23"/>
        <end position="87"/>
    </location>
</feature>
<evidence type="ECO:0000256" key="2">
    <source>
        <dbReference type="SAM" id="SignalP"/>
    </source>
</evidence>
<feature type="signal peptide" evidence="2">
    <location>
        <begin position="1"/>
        <end position="21"/>
    </location>
</feature>
<sequence>MNKMKIKFFLFAVMISFMVQGCTSSDRNPNGYGEDEKGADTSGSISGLMPDSSGTADTAQNPTHLDENNDQRGTRIKAAPDSAGQKR</sequence>
<feature type="compositionally biased region" description="Basic and acidic residues" evidence="1">
    <location>
        <begin position="64"/>
        <end position="73"/>
    </location>
</feature>
<evidence type="ECO:0000313" key="3">
    <source>
        <dbReference type="EMBL" id="PWG80883.1"/>
    </source>
</evidence>
<keyword evidence="4" id="KW-1185">Reference proteome</keyword>
<dbReference type="PROSITE" id="PS51257">
    <property type="entry name" value="PROKAR_LIPOPROTEIN"/>
    <property type="match status" value="1"/>
</dbReference>
<reference evidence="3 4" key="1">
    <citation type="submission" date="2018-04" db="EMBL/GenBank/DDBJ databases">
        <title>Pedobacter chongqingensis sp. nov., isolated from a rottenly hemp rope.</title>
        <authorList>
            <person name="Cai Y."/>
        </authorList>
    </citation>
    <scope>NUCLEOTIDE SEQUENCE [LARGE SCALE GENOMIC DNA]</scope>
    <source>
        <strain evidence="3 4">FJ4-8</strain>
    </source>
</reference>
<dbReference type="EMBL" id="QEAS01000007">
    <property type="protein sequence ID" value="PWG80883.1"/>
    <property type="molecule type" value="Genomic_DNA"/>
</dbReference>
<evidence type="ECO:0008006" key="5">
    <source>
        <dbReference type="Google" id="ProtNLM"/>
    </source>
</evidence>
<proteinExistence type="predicted"/>
<accession>A0A2U2PHJ3</accession>
<evidence type="ECO:0000313" key="4">
    <source>
        <dbReference type="Proteomes" id="UP000245647"/>
    </source>
</evidence>
<comment type="caution">
    <text evidence="3">The sequence shown here is derived from an EMBL/GenBank/DDBJ whole genome shotgun (WGS) entry which is preliminary data.</text>
</comment>
<keyword evidence="2" id="KW-0732">Signal</keyword>
<dbReference type="Proteomes" id="UP000245647">
    <property type="component" value="Unassembled WGS sequence"/>
</dbReference>
<organism evidence="3 4">
    <name type="scientific">Pararcticibacter amylolyticus</name>
    <dbReference type="NCBI Taxonomy" id="2173175"/>
    <lineage>
        <taxon>Bacteria</taxon>
        <taxon>Pseudomonadati</taxon>
        <taxon>Bacteroidota</taxon>
        <taxon>Sphingobacteriia</taxon>
        <taxon>Sphingobacteriales</taxon>
        <taxon>Sphingobacteriaceae</taxon>
        <taxon>Pararcticibacter</taxon>
    </lineage>
</organism>
<gene>
    <name evidence="3" type="ORF">DDR33_10565</name>
</gene>
<feature type="compositionally biased region" description="Polar residues" evidence="1">
    <location>
        <begin position="52"/>
        <end position="63"/>
    </location>
</feature>
<name>A0A2U2PHJ3_9SPHI</name>
<feature type="chain" id="PRO_5015638973" description="Lipoprotein" evidence="2">
    <location>
        <begin position="22"/>
        <end position="87"/>
    </location>
</feature>
<dbReference type="AlphaFoldDB" id="A0A2U2PHJ3"/>